<name>A0ABV2XDU3_9NOCA</name>
<keyword evidence="3" id="KW-1185">Reference proteome</keyword>
<protein>
    <submittedName>
        <fullName evidence="2">DUF559 domain-containing protein</fullName>
    </submittedName>
</protein>
<dbReference type="RefSeq" id="WP_357992203.1">
    <property type="nucleotide sequence ID" value="NZ_JBEYBR010000050.1"/>
</dbReference>
<organism evidence="2 3">
    <name type="scientific">Nocardia niwae</name>
    <dbReference type="NCBI Taxonomy" id="626084"/>
    <lineage>
        <taxon>Bacteria</taxon>
        <taxon>Bacillati</taxon>
        <taxon>Actinomycetota</taxon>
        <taxon>Actinomycetes</taxon>
        <taxon>Mycobacteriales</taxon>
        <taxon>Nocardiaceae</taxon>
        <taxon>Nocardia</taxon>
    </lineage>
</organism>
<dbReference type="Gene3D" id="3.40.960.10">
    <property type="entry name" value="VSR Endonuclease"/>
    <property type="match status" value="1"/>
</dbReference>
<reference evidence="2 3" key="1">
    <citation type="submission" date="2024-06" db="EMBL/GenBank/DDBJ databases">
        <title>The Natural Products Discovery Center: Release of the First 8490 Sequenced Strains for Exploring Actinobacteria Biosynthetic Diversity.</title>
        <authorList>
            <person name="Kalkreuter E."/>
            <person name="Kautsar S.A."/>
            <person name="Yang D."/>
            <person name="Bader C.D."/>
            <person name="Teijaro C.N."/>
            <person name="Fluegel L."/>
            <person name="Davis C.M."/>
            <person name="Simpson J.R."/>
            <person name="Lauterbach L."/>
            <person name="Steele A.D."/>
            <person name="Gui C."/>
            <person name="Meng S."/>
            <person name="Li G."/>
            <person name="Viehrig K."/>
            <person name="Ye F."/>
            <person name="Su P."/>
            <person name="Kiefer A.F."/>
            <person name="Nichols A."/>
            <person name="Cepeda A.J."/>
            <person name="Yan W."/>
            <person name="Fan B."/>
            <person name="Jiang Y."/>
            <person name="Adhikari A."/>
            <person name="Zheng C.-J."/>
            <person name="Schuster L."/>
            <person name="Cowan T.M."/>
            <person name="Smanski M.J."/>
            <person name="Chevrette M.G."/>
            <person name="De Carvalho L.P.S."/>
            <person name="Shen B."/>
        </authorList>
    </citation>
    <scope>NUCLEOTIDE SEQUENCE [LARGE SCALE GENOMIC DNA]</scope>
    <source>
        <strain evidence="2 3">NPDC019434</strain>
    </source>
</reference>
<comment type="caution">
    <text evidence="2">The sequence shown here is derived from an EMBL/GenBank/DDBJ whole genome shotgun (WGS) entry which is preliminary data.</text>
</comment>
<dbReference type="Proteomes" id="UP001550535">
    <property type="component" value="Unassembled WGS sequence"/>
</dbReference>
<dbReference type="EMBL" id="JBEYBR010000050">
    <property type="protein sequence ID" value="MEU2124059.1"/>
    <property type="molecule type" value="Genomic_DNA"/>
</dbReference>
<sequence>MGEFGEVFPGSWAVRAGVVSAWELRKDFERVHPDVYVRKGVRLGARGRAEAAGHWAKGSGILVGFSAAAMHGTLWLDDKPAEITLPSRARPPRHVLVYRDAIPADEVCTVGWFRCTTPARTAFDLVRRLDFGEAVEVVDALCNATRLTTGDIERLADRHPRARGAKSLRRALPYIDGGAESLQETRTRLLLRQAGLPAPETQIRVAGPDGMAFARLDMGWRKWRVAVEYDGAHHWTDRNQRAWDIDRTAALESLGWTLIRVSATLLTHRPHTITTRAREALRRHGADI</sequence>
<evidence type="ECO:0000259" key="1">
    <source>
        <dbReference type="Pfam" id="PF18741"/>
    </source>
</evidence>
<feature type="domain" description="Restriction endonuclease type II-like" evidence="1">
    <location>
        <begin position="211"/>
        <end position="281"/>
    </location>
</feature>
<dbReference type="Pfam" id="PF18741">
    <property type="entry name" value="MTES_1575"/>
    <property type="match status" value="1"/>
</dbReference>
<dbReference type="InterPro" id="IPR011335">
    <property type="entry name" value="Restrct_endonuc-II-like"/>
</dbReference>
<proteinExistence type="predicted"/>
<accession>A0ABV2XDU3</accession>
<dbReference type="InterPro" id="IPR049468">
    <property type="entry name" value="Restrct_endonuc-II-like_dom"/>
</dbReference>
<evidence type="ECO:0000313" key="2">
    <source>
        <dbReference type="EMBL" id="MEU2124059.1"/>
    </source>
</evidence>
<dbReference type="SUPFAM" id="SSF52980">
    <property type="entry name" value="Restriction endonuclease-like"/>
    <property type="match status" value="1"/>
</dbReference>
<evidence type="ECO:0000313" key="3">
    <source>
        <dbReference type="Proteomes" id="UP001550535"/>
    </source>
</evidence>
<gene>
    <name evidence="2" type="ORF">ABZ507_19780</name>
</gene>